<keyword evidence="5 11" id="KW-0479">Metal-binding</keyword>
<keyword evidence="11 12" id="KW-0349">Heme</keyword>
<feature type="binding site" description="axial binding residue" evidence="11">
    <location>
        <position position="454"/>
    </location>
    <ligand>
        <name>heme</name>
        <dbReference type="ChEBI" id="CHEBI:30413"/>
    </ligand>
    <ligandPart>
        <name>Fe</name>
        <dbReference type="ChEBI" id="CHEBI:18248"/>
    </ligandPart>
</feature>
<evidence type="ECO:0000256" key="3">
    <source>
        <dbReference type="ARBA" id="ARBA00010617"/>
    </source>
</evidence>
<dbReference type="InterPro" id="IPR002401">
    <property type="entry name" value="Cyt_P450_E_grp-I"/>
</dbReference>
<dbReference type="SUPFAM" id="SSF48264">
    <property type="entry name" value="Cytochrome P450"/>
    <property type="match status" value="1"/>
</dbReference>
<reference evidence="14 15" key="1">
    <citation type="journal article" date="2020" name="bioRxiv">
        <title>Whole genome comparisons of ergot fungi reveals the divergence and evolution of species within the genus Claviceps are the result of varying mechanisms driving genome evolution and host range expansion.</title>
        <authorList>
            <person name="Wyka S.A."/>
            <person name="Mondo S.J."/>
            <person name="Liu M."/>
            <person name="Dettman J."/>
            <person name="Nalam V."/>
            <person name="Broders K.D."/>
        </authorList>
    </citation>
    <scope>NUCLEOTIDE SEQUENCE</scope>
    <source>
        <strain evidence="14">CCC 1102</strain>
        <strain evidence="13 15">LM583</strain>
    </source>
</reference>
<dbReference type="CDD" id="cd11063">
    <property type="entry name" value="CYP52"/>
    <property type="match status" value="1"/>
</dbReference>
<keyword evidence="15" id="KW-1185">Reference proteome</keyword>
<dbReference type="PANTHER" id="PTHR24287">
    <property type="entry name" value="P450, PUTATIVE (EUROFUNG)-RELATED"/>
    <property type="match status" value="1"/>
</dbReference>
<comment type="cofactor">
    <cofactor evidence="1 11">
        <name>heme</name>
        <dbReference type="ChEBI" id="CHEBI:30413"/>
    </cofactor>
</comment>
<dbReference type="GO" id="GO:0020037">
    <property type="term" value="F:heme binding"/>
    <property type="evidence" value="ECO:0007669"/>
    <property type="project" value="InterPro"/>
</dbReference>
<comment type="caution">
    <text evidence="14">The sequence shown here is derived from an EMBL/GenBank/DDBJ whole genome shotgun (WGS) entry which is preliminary data.</text>
</comment>
<evidence type="ECO:0000256" key="2">
    <source>
        <dbReference type="ARBA" id="ARBA00004167"/>
    </source>
</evidence>
<dbReference type="GO" id="GO:0005506">
    <property type="term" value="F:iron ion binding"/>
    <property type="evidence" value="ECO:0007669"/>
    <property type="project" value="InterPro"/>
</dbReference>
<keyword evidence="4" id="KW-0812">Transmembrane</keyword>
<dbReference type="Gene3D" id="1.10.630.10">
    <property type="entry name" value="Cytochrome P450"/>
    <property type="match status" value="1"/>
</dbReference>
<evidence type="ECO:0000256" key="8">
    <source>
        <dbReference type="ARBA" id="ARBA00023004"/>
    </source>
</evidence>
<evidence type="ECO:0000313" key="16">
    <source>
        <dbReference type="Proteomes" id="UP000784919"/>
    </source>
</evidence>
<keyword evidence="6" id="KW-1133">Transmembrane helix</keyword>
<dbReference type="OrthoDB" id="1470350at2759"/>
<evidence type="ECO:0000256" key="10">
    <source>
        <dbReference type="ARBA" id="ARBA00023136"/>
    </source>
</evidence>
<evidence type="ECO:0000256" key="5">
    <source>
        <dbReference type="ARBA" id="ARBA00022723"/>
    </source>
</evidence>
<dbReference type="InterPro" id="IPR017972">
    <property type="entry name" value="Cyt_P450_CS"/>
</dbReference>
<dbReference type="PRINTS" id="PR00463">
    <property type="entry name" value="EP450I"/>
</dbReference>
<dbReference type="PANTHER" id="PTHR24287:SF5">
    <property type="entry name" value="P450, PUTATIVE (EUROFUNG)-RELATED"/>
    <property type="match status" value="1"/>
</dbReference>
<dbReference type="InterPro" id="IPR047146">
    <property type="entry name" value="Cyt_P450_E_CYP52_fungi"/>
</dbReference>
<evidence type="ECO:0000256" key="9">
    <source>
        <dbReference type="ARBA" id="ARBA00023033"/>
    </source>
</evidence>
<keyword evidence="10" id="KW-0472">Membrane</keyword>
<dbReference type="Proteomes" id="UP000784919">
    <property type="component" value="Unassembled WGS sequence"/>
</dbReference>
<keyword evidence="8 11" id="KW-0408">Iron</keyword>
<evidence type="ECO:0008006" key="17">
    <source>
        <dbReference type="Google" id="ProtNLM"/>
    </source>
</evidence>
<evidence type="ECO:0000256" key="7">
    <source>
        <dbReference type="ARBA" id="ARBA00023002"/>
    </source>
</evidence>
<dbReference type="AlphaFoldDB" id="A0A9P7SNS0"/>
<sequence length="586" mass="66531">MLASLAVSSWTASTWLLAFLGAFWAVDALILALKLRGSTGVRAHVLANNPFRTIFLFLQTTYYQINNDLLYYFNAALSNNEPTCLHAAEVSFFGRRIIITRDTEHIKAVLTSKLAHFGKGPQFHRIWEGFLGDSIFTTDGKQWQASRALIRPMFVRERIRDLDIFSRWTDTLLRHIPGDGVTVDMCDLFYRMTLDVATDFLLGASVGSLDNPRSEFSRAFTEVQREQMILTILSPFWSFIPKRRYRNGIKKLEEFMDPFIVATLKLSPEELERLSKFDKDFTFLHHVALMSKDPKVIRDQIMAVLLAGRDTTASTLSWTLYELCRYPATWDKLRAQVLDVVGPSRTPTYEDLKSMRYLNHAIDETLRLYPAVPYNWRAAVSDTTLPGQPGQPDIVANNKDIILYSTLSMQRRRDLYPPVSETFADPDIYSPDRWEHWTPKPWQYIPFNGGPRICIGTRHRSTVLAEFCLNRDGICVNTAESSTAAIGMLSITRQKSWDVQARAYRWHFTKLTTAPTGKVRGDKGETEERGICSATSPLSSFGQPATFQVPRQEVGNHINLGTAVCLELNSPPDVHDAEILGCLPLS</sequence>
<accession>A0A9P7SNS0</accession>
<dbReference type="Proteomes" id="UP000742024">
    <property type="component" value="Unassembled WGS sequence"/>
</dbReference>
<dbReference type="GO" id="GO:0004497">
    <property type="term" value="F:monooxygenase activity"/>
    <property type="evidence" value="ECO:0007669"/>
    <property type="project" value="UniProtKB-KW"/>
</dbReference>
<evidence type="ECO:0000313" key="15">
    <source>
        <dbReference type="Proteomes" id="UP000742024"/>
    </source>
</evidence>
<dbReference type="InterPro" id="IPR001128">
    <property type="entry name" value="Cyt_P450"/>
</dbReference>
<comment type="subcellular location">
    <subcellularLocation>
        <location evidence="2">Membrane</location>
        <topology evidence="2">Single-pass membrane protein</topology>
    </subcellularLocation>
</comment>
<evidence type="ECO:0000256" key="6">
    <source>
        <dbReference type="ARBA" id="ARBA00022989"/>
    </source>
</evidence>
<dbReference type="InterPro" id="IPR036396">
    <property type="entry name" value="Cyt_P450_sf"/>
</dbReference>
<dbReference type="GO" id="GO:0016705">
    <property type="term" value="F:oxidoreductase activity, acting on paired donors, with incorporation or reduction of molecular oxygen"/>
    <property type="evidence" value="ECO:0007669"/>
    <property type="project" value="InterPro"/>
</dbReference>
<gene>
    <name evidence="14" type="ORF">E4U56_003574</name>
    <name evidence="13" type="ORF">E4U57_001673</name>
</gene>
<evidence type="ECO:0000256" key="12">
    <source>
        <dbReference type="RuleBase" id="RU000461"/>
    </source>
</evidence>
<dbReference type="EMBL" id="SRPS01000232">
    <property type="protein sequence ID" value="KAG5962022.1"/>
    <property type="molecule type" value="Genomic_DNA"/>
</dbReference>
<organism evidence="14 16">
    <name type="scientific">Claviceps arundinis</name>
    <dbReference type="NCBI Taxonomy" id="1623583"/>
    <lineage>
        <taxon>Eukaryota</taxon>
        <taxon>Fungi</taxon>
        <taxon>Dikarya</taxon>
        <taxon>Ascomycota</taxon>
        <taxon>Pezizomycotina</taxon>
        <taxon>Sordariomycetes</taxon>
        <taxon>Hypocreomycetidae</taxon>
        <taxon>Hypocreales</taxon>
        <taxon>Clavicipitaceae</taxon>
        <taxon>Claviceps</taxon>
    </lineage>
</organism>
<dbReference type="GO" id="GO:0016020">
    <property type="term" value="C:membrane"/>
    <property type="evidence" value="ECO:0007669"/>
    <property type="project" value="UniProtKB-SubCell"/>
</dbReference>
<keyword evidence="9 12" id="KW-0503">Monooxygenase</keyword>
<evidence type="ECO:0000313" key="14">
    <source>
        <dbReference type="EMBL" id="KAG5962022.1"/>
    </source>
</evidence>
<evidence type="ECO:0000256" key="1">
    <source>
        <dbReference type="ARBA" id="ARBA00001971"/>
    </source>
</evidence>
<evidence type="ECO:0000256" key="4">
    <source>
        <dbReference type="ARBA" id="ARBA00022692"/>
    </source>
</evidence>
<proteinExistence type="inferred from homology"/>
<protein>
    <recommendedName>
        <fullName evidence="17">Cytochrome P450 alkane hydroxylase</fullName>
    </recommendedName>
</protein>
<dbReference type="PRINTS" id="PR00385">
    <property type="entry name" value="P450"/>
</dbReference>
<comment type="similarity">
    <text evidence="3 12">Belongs to the cytochrome P450 family.</text>
</comment>
<evidence type="ECO:0000313" key="13">
    <source>
        <dbReference type="EMBL" id="KAG5957878.1"/>
    </source>
</evidence>
<evidence type="ECO:0000256" key="11">
    <source>
        <dbReference type="PIRSR" id="PIRSR602401-1"/>
    </source>
</evidence>
<dbReference type="EMBL" id="SRPR01000162">
    <property type="protein sequence ID" value="KAG5957878.1"/>
    <property type="molecule type" value="Genomic_DNA"/>
</dbReference>
<keyword evidence="7 12" id="KW-0560">Oxidoreductase</keyword>
<dbReference type="Pfam" id="PF00067">
    <property type="entry name" value="p450"/>
    <property type="match status" value="1"/>
</dbReference>
<dbReference type="PROSITE" id="PS00086">
    <property type="entry name" value="CYTOCHROME_P450"/>
    <property type="match status" value="1"/>
</dbReference>
<name>A0A9P7SNS0_9HYPO</name>